<dbReference type="HOGENOM" id="CLU_1978527_0_0_10"/>
<gene>
    <name evidence="1" type="ORF">JoomaDRAFT_2959</name>
</gene>
<organism evidence="1 2">
    <name type="scientific">Galbibacter orientalis DSM 19592</name>
    <dbReference type="NCBI Taxonomy" id="926559"/>
    <lineage>
        <taxon>Bacteria</taxon>
        <taxon>Pseudomonadati</taxon>
        <taxon>Bacteroidota</taxon>
        <taxon>Flavobacteriia</taxon>
        <taxon>Flavobacteriales</taxon>
        <taxon>Flavobacteriaceae</taxon>
        <taxon>Galbibacter</taxon>
    </lineage>
</organism>
<dbReference type="RefSeq" id="WP_008613781.1">
    <property type="nucleotide sequence ID" value="NZ_JH651379.1"/>
</dbReference>
<accession>I3C8H3</accession>
<keyword evidence="2" id="KW-1185">Reference proteome</keyword>
<dbReference type="STRING" id="926559.JoomaDRAFT_2959"/>
<reference evidence="1 2" key="1">
    <citation type="submission" date="2012-02" db="EMBL/GenBank/DDBJ databases">
        <title>Improved High-Quality Draft genome of Joostella marina DSM 19592.</title>
        <authorList>
            <consortium name="US DOE Joint Genome Institute (JGI-PGF)"/>
            <person name="Lucas S."/>
            <person name="Copeland A."/>
            <person name="Lapidus A."/>
            <person name="Bruce D."/>
            <person name="Goodwin L."/>
            <person name="Pitluck S."/>
            <person name="Peters L."/>
            <person name="Chertkov O."/>
            <person name="Ovchinnikova G."/>
            <person name="Kyrpides N."/>
            <person name="Mavromatis K."/>
            <person name="Detter J.C."/>
            <person name="Han C."/>
            <person name="Land M."/>
            <person name="Hauser L."/>
            <person name="Markowitz V."/>
            <person name="Cheng J.-F."/>
            <person name="Hugenholtz P."/>
            <person name="Woyke T."/>
            <person name="Wu D."/>
            <person name="Tindall B."/>
            <person name="Brambilla E."/>
            <person name="Klenk H.-P."/>
            <person name="Eisen J.A."/>
        </authorList>
    </citation>
    <scope>NUCLEOTIDE SEQUENCE [LARGE SCALE GENOMIC DNA]</scope>
    <source>
        <strain evidence="1 2">DSM 19592</strain>
    </source>
</reference>
<dbReference type="Proteomes" id="UP000004690">
    <property type="component" value="Unassembled WGS sequence"/>
</dbReference>
<dbReference type="EMBL" id="JH651379">
    <property type="protein sequence ID" value="EIJ39916.1"/>
    <property type="molecule type" value="Genomic_DNA"/>
</dbReference>
<evidence type="ECO:0000313" key="1">
    <source>
        <dbReference type="EMBL" id="EIJ39916.1"/>
    </source>
</evidence>
<proteinExistence type="predicted"/>
<protein>
    <submittedName>
        <fullName evidence="1">Uncharacterized protein</fullName>
    </submittedName>
</protein>
<name>I3C8H3_9FLAO</name>
<sequence length="126" mass="14926">MKKKKLKNRKKRELQVMRDIIAEKHHGLQPKNYGNRKFMEGSFNVESHEEHLLQVSALLEVCILALDGNAEFYTAMLRHKTAKDSVQMVLQMIIELLPFDDIFKYERIKAILENDIEHRYFPEALK</sequence>
<dbReference type="OrthoDB" id="1447565at2"/>
<evidence type="ECO:0000313" key="2">
    <source>
        <dbReference type="Proteomes" id="UP000004690"/>
    </source>
</evidence>
<dbReference type="AlphaFoldDB" id="I3C8H3"/>